<name>A0A0C2R028_9BACL</name>
<comment type="caution">
    <text evidence="3">The sequence shown here is derived from an EMBL/GenBank/DDBJ whole genome shotgun (WGS) entry which is preliminary data.</text>
</comment>
<dbReference type="GO" id="GO:0009254">
    <property type="term" value="P:peptidoglycan turnover"/>
    <property type="evidence" value="ECO:0007669"/>
    <property type="project" value="InterPro"/>
</dbReference>
<accession>A0A0C2R028</accession>
<dbReference type="CDD" id="cd22786">
    <property type="entry name" value="DPBB_YuiC-like"/>
    <property type="match status" value="1"/>
</dbReference>
<feature type="domain" description="3D" evidence="2">
    <location>
        <begin position="138"/>
        <end position="199"/>
    </location>
</feature>
<dbReference type="SUPFAM" id="SSF50685">
    <property type="entry name" value="Barwin-like endoglucanases"/>
    <property type="match status" value="1"/>
</dbReference>
<keyword evidence="1" id="KW-0732">Signal</keyword>
<dbReference type="GO" id="GO:0019867">
    <property type="term" value="C:outer membrane"/>
    <property type="evidence" value="ECO:0007669"/>
    <property type="project" value="InterPro"/>
</dbReference>
<dbReference type="PANTHER" id="PTHR39160:SF4">
    <property type="entry name" value="RESUSCITATION-PROMOTING FACTOR RPFB"/>
    <property type="match status" value="1"/>
</dbReference>
<protein>
    <recommendedName>
        <fullName evidence="2">3D domain-containing protein</fullName>
    </recommendedName>
</protein>
<dbReference type="AlphaFoldDB" id="A0A0C2R028"/>
<reference evidence="3 4" key="1">
    <citation type="submission" date="2015-01" db="EMBL/GenBank/DDBJ databases">
        <title>Jeotgalibacillus campisalis genome sequencing.</title>
        <authorList>
            <person name="Goh K.M."/>
            <person name="Chan K.-G."/>
            <person name="Yaakop A.S."/>
            <person name="Ee R."/>
            <person name="Gan H.M."/>
            <person name="Chan C.S."/>
        </authorList>
    </citation>
    <scope>NUCLEOTIDE SEQUENCE [LARGE SCALE GENOMIC DNA]</scope>
    <source>
        <strain evidence="3 4">SF-57</strain>
    </source>
</reference>
<evidence type="ECO:0000313" key="3">
    <source>
        <dbReference type="EMBL" id="KIL43670.1"/>
    </source>
</evidence>
<dbReference type="Proteomes" id="UP000031972">
    <property type="component" value="Unassembled WGS sequence"/>
</dbReference>
<evidence type="ECO:0000256" key="1">
    <source>
        <dbReference type="ARBA" id="ARBA00022729"/>
    </source>
</evidence>
<dbReference type="Gene3D" id="2.40.40.10">
    <property type="entry name" value="RlpA-like domain"/>
    <property type="match status" value="1"/>
</dbReference>
<dbReference type="InterPro" id="IPR010611">
    <property type="entry name" value="3D_dom"/>
</dbReference>
<dbReference type="EMBL" id="JXRR01000021">
    <property type="protein sequence ID" value="KIL43670.1"/>
    <property type="molecule type" value="Genomic_DNA"/>
</dbReference>
<dbReference type="GO" id="GO:0004553">
    <property type="term" value="F:hydrolase activity, hydrolyzing O-glycosyl compounds"/>
    <property type="evidence" value="ECO:0007669"/>
    <property type="project" value="InterPro"/>
</dbReference>
<dbReference type="InterPro" id="IPR036908">
    <property type="entry name" value="RlpA-like_sf"/>
</dbReference>
<dbReference type="RefSeq" id="WP_269746101.1">
    <property type="nucleotide sequence ID" value="NZ_JXRR01000021.1"/>
</dbReference>
<evidence type="ECO:0000259" key="2">
    <source>
        <dbReference type="Pfam" id="PF06725"/>
    </source>
</evidence>
<sequence length="218" mass="24337">MTKWTHFAPHLVTIFAVAMVILNIPSSAAAEPVESYAIEHPNEKMQRVDVLTELMLEERDLMLETKTMVENDFTHNYIAERLRTSDPETVPNYMENYPSKKVTATGYTAGEESTGKNPGDELYGITFSGVEVVRDTYSTIAADPEVFPIGSILFIPGYGYGVVADTGSAIKGNIIDLYYDTVDEVFDEWGKQKVEVYVIKEGEGTFSEKELLSLNEPK</sequence>
<evidence type="ECO:0000313" key="4">
    <source>
        <dbReference type="Proteomes" id="UP000031972"/>
    </source>
</evidence>
<gene>
    <name evidence="3" type="ORF">KR50_31900</name>
</gene>
<dbReference type="InterPro" id="IPR051933">
    <property type="entry name" value="Resuscitation_pf_RpfB"/>
</dbReference>
<dbReference type="PANTHER" id="PTHR39160">
    <property type="entry name" value="CELL WALL-BINDING PROTEIN YOCH"/>
    <property type="match status" value="1"/>
</dbReference>
<proteinExistence type="predicted"/>
<dbReference type="Pfam" id="PF06725">
    <property type="entry name" value="3D"/>
    <property type="match status" value="1"/>
</dbReference>
<organism evidence="3 4">
    <name type="scientific">Jeotgalibacillus campisalis</name>
    <dbReference type="NCBI Taxonomy" id="220754"/>
    <lineage>
        <taxon>Bacteria</taxon>
        <taxon>Bacillati</taxon>
        <taxon>Bacillota</taxon>
        <taxon>Bacilli</taxon>
        <taxon>Bacillales</taxon>
        <taxon>Caryophanaceae</taxon>
        <taxon>Jeotgalibacillus</taxon>
    </lineage>
</organism>
<keyword evidence="4" id="KW-1185">Reference proteome</keyword>
<dbReference type="PATRIC" id="fig|220754.4.peg.3204"/>